<name>A0A2T0PPL6_9ACTN</name>
<feature type="domain" description="SHOCT" evidence="1">
    <location>
        <begin position="151"/>
        <end position="178"/>
    </location>
</feature>
<dbReference type="OrthoDB" id="5996503at2"/>
<dbReference type="EMBL" id="PVZC01000016">
    <property type="protein sequence ID" value="PRX90842.1"/>
    <property type="molecule type" value="Genomic_DNA"/>
</dbReference>
<evidence type="ECO:0000313" key="4">
    <source>
        <dbReference type="Proteomes" id="UP000237846"/>
    </source>
</evidence>
<keyword evidence="4" id="KW-1185">Reference proteome</keyword>
<dbReference type="RefSeq" id="WP_106253787.1">
    <property type="nucleotide sequence ID" value="NZ_PVZC01000016.1"/>
</dbReference>
<dbReference type="AlphaFoldDB" id="A0A2T0PPL6"/>
<dbReference type="InterPro" id="IPR018649">
    <property type="entry name" value="SHOCT"/>
</dbReference>
<feature type="domain" description="YokE-like PH" evidence="2">
    <location>
        <begin position="38"/>
        <end position="123"/>
    </location>
</feature>
<dbReference type="InterPro" id="IPR039519">
    <property type="entry name" value="YokE-like_PH"/>
</dbReference>
<sequence length="181" mass="19298">MATEALRPDIQAARDRMTTRLGSNREIRRLVEHLWDGETVERLAAGSYGGGTGLLVLTGRRLLFIRDGWTGQVSEDFPFEKISSVQWAGGLLLGKLVVFASGNKAEIGQLDKTDGRAIADAVRGRLSGGSAPAAPAPQAPAAAAAADDVYEALRKLGELRDAGIVTADEFDAKKAELLRRV</sequence>
<protein>
    <submittedName>
        <fullName evidence="3">Putative oligomerization/nucleic acid binding protein</fullName>
    </submittedName>
</protein>
<proteinExistence type="predicted"/>
<dbReference type="Proteomes" id="UP000237846">
    <property type="component" value="Unassembled WGS sequence"/>
</dbReference>
<evidence type="ECO:0000259" key="1">
    <source>
        <dbReference type="Pfam" id="PF09851"/>
    </source>
</evidence>
<gene>
    <name evidence="3" type="ORF">CLV72_11638</name>
</gene>
<evidence type="ECO:0000259" key="2">
    <source>
        <dbReference type="Pfam" id="PF14470"/>
    </source>
</evidence>
<organism evidence="3 4">
    <name type="scientific">Allonocardiopsis opalescens</name>
    <dbReference type="NCBI Taxonomy" id="1144618"/>
    <lineage>
        <taxon>Bacteria</taxon>
        <taxon>Bacillati</taxon>
        <taxon>Actinomycetota</taxon>
        <taxon>Actinomycetes</taxon>
        <taxon>Streptosporangiales</taxon>
        <taxon>Allonocardiopsis</taxon>
    </lineage>
</organism>
<comment type="caution">
    <text evidence="3">The sequence shown here is derived from an EMBL/GenBank/DDBJ whole genome shotgun (WGS) entry which is preliminary data.</text>
</comment>
<reference evidence="3 4" key="1">
    <citation type="submission" date="2018-03" db="EMBL/GenBank/DDBJ databases">
        <title>Genomic Encyclopedia of Archaeal and Bacterial Type Strains, Phase II (KMG-II): from individual species to whole genera.</title>
        <authorList>
            <person name="Goeker M."/>
        </authorList>
    </citation>
    <scope>NUCLEOTIDE SEQUENCE [LARGE SCALE GENOMIC DNA]</scope>
    <source>
        <strain evidence="3 4">DSM 45601</strain>
    </source>
</reference>
<dbReference type="Pfam" id="PF14470">
    <property type="entry name" value="bPH_3"/>
    <property type="match status" value="1"/>
</dbReference>
<dbReference type="Pfam" id="PF09851">
    <property type="entry name" value="SHOCT"/>
    <property type="match status" value="1"/>
</dbReference>
<evidence type="ECO:0000313" key="3">
    <source>
        <dbReference type="EMBL" id="PRX90842.1"/>
    </source>
</evidence>
<accession>A0A2T0PPL6</accession>